<dbReference type="STRING" id="9593.ENSGGOP00000010275"/>
<keyword evidence="1 2" id="KW-0175">Coiled coil</keyword>
<dbReference type="PANTHER" id="PTHR10881:SF46">
    <property type="entry name" value="GOLGIN SUBFAMILY A MEMBER 2"/>
    <property type="match status" value="1"/>
</dbReference>
<dbReference type="GO" id="GO:0005801">
    <property type="term" value="C:cis-Golgi network"/>
    <property type="evidence" value="ECO:0007669"/>
    <property type="project" value="InterPro"/>
</dbReference>
<feature type="domain" description="Golgin subfamily A conserved" evidence="3">
    <location>
        <begin position="8"/>
        <end position="184"/>
    </location>
</feature>
<dbReference type="Bgee" id="ENSGGOG00000010542">
    <property type="expression patterns" value="Expressed in heart and 1 other cell type or tissue"/>
</dbReference>
<evidence type="ECO:0000313" key="5">
    <source>
        <dbReference type="Proteomes" id="UP000001519"/>
    </source>
</evidence>
<dbReference type="InParanoid" id="G3R4R4"/>
<dbReference type="InterPro" id="IPR043937">
    <property type="entry name" value="GOLGA_C"/>
</dbReference>
<accession>G3R4R4</accession>
<evidence type="ECO:0000313" key="4">
    <source>
        <dbReference type="Ensembl" id="ENSGGOP00000010275.3"/>
    </source>
</evidence>
<dbReference type="GeneTree" id="ENSGT00530000062932"/>
<dbReference type="Pfam" id="PF19046">
    <property type="entry name" value="GM130_C"/>
    <property type="match status" value="1"/>
</dbReference>
<name>G3R4R4_GORGO</name>
<dbReference type="OMA" id="LPEMQNP"/>
<protein>
    <recommendedName>
        <fullName evidence="3">Golgin subfamily A conserved domain-containing protein</fullName>
    </recommendedName>
</protein>
<organism evidence="4 5">
    <name type="scientific">Gorilla gorilla gorilla</name>
    <name type="common">Western lowland gorilla</name>
    <dbReference type="NCBI Taxonomy" id="9595"/>
    <lineage>
        <taxon>Eukaryota</taxon>
        <taxon>Metazoa</taxon>
        <taxon>Chordata</taxon>
        <taxon>Craniata</taxon>
        <taxon>Vertebrata</taxon>
        <taxon>Euteleostomi</taxon>
        <taxon>Mammalia</taxon>
        <taxon>Eutheria</taxon>
        <taxon>Euarchontoglires</taxon>
        <taxon>Primates</taxon>
        <taxon>Haplorrhini</taxon>
        <taxon>Catarrhini</taxon>
        <taxon>Hominidae</taxon>
        <taxon>Gorilla</taxon>
    </lineage>
</organism>
<feature type="coiled-coil region" evidence="2">
    <location>
        <begin position="89"/>
        <end position="123"/>
    </location>
</feature>
<proteinExistence type="predicted"/>
<dbReference type="HOGENOM" id="CLU_075321_0_0_1"/>
<dbReference type="AlphaFoldDB" id="G3R4R4"/>
<reference evidence="4" key="4">
    <citation type="submission" date="2025-09" db="UniProtKB">
        <authorList>
            <consortium name="Ensembl"/>
        </authorList>
    </citation>
    <scope>IDENTIFICATION</scope>
</reference>
<dbReference type="InterPro" id="IPR043976">
    <property type="entry name" value="GOLGA_cons_dom"/>
</dbReference>
<dbReference type="Pfam" id="PF15070">
    <property type="entry name" value="GOLGA2L5"/>
    <property type="match status" value="1"/>
</dbReference>
<dbReference type="EMBL" id="CABD030059664">
    <property type="status" value="NOT_ANNOTATED_CDS"/>
    <property type="molecule type" value="Genomic_DNA"/>
</dbReference>
<sequence length="269" mass="29948">MAVLPLMPSIPEELESWEAMVAFLNSAVASAEEKQAWPRGQLKEQRVSCQCLAHLVASVQKEPEAAALVPGTGGDSVCGEAHRALQGAREKLQSHFMELMQEKVDLKEQIEILERRCIQLSGETDIIRKHITLYQMLKMWHQNSLAQDKEEMKVKLLELLELQELVLRLVGNHNKWHGKFLAAAKNPVDEPAPGAPLGAANKQGDLCKMSLAHSVEPAQEEAREGSPHDNPTAQQIMQLLPEMQNPQEHPGLGSNPCIPFFYHVKITVI</sequence>
<reference evidence="4" key="3">
    <citation type="submission" date="2025-08" db="UniProtKB">
        <authorList>
            <consortium name="Ensembl"/>
        </authorList>
    </citation>
    <scope>IDENTIFICATION</scope>
</reference>
<evidence type="ECO:0000256" key="2">
    <source>
        <dbReference type="SAM" id="Coils"/>
    </source>
</evidence>
<dbReference type="Ensembl" id="ENSGGOT00000010578.3">
    <property type="protein sequence ID" value="ENSGGOP00000010275.3"/>
    <property type="gene ID" value="ENSGGOG00000010542.3"/>
</dbReference>
<dbReference type="InterPro" id="IPR024858">
    <property type="entry name" value="GOLGA"/>
</dbReference>
<reference evidence="5" key="1">
    <citation type="submission" date="2011-05" db="EMBL/GenBank/DDBJ databases">
        <title>Insights into the evolution of the great apes provided by the gorilla genome.</title>
        <authorList>
            <person name="Scally A."/>
        </authorList>
    </citation>
    <scope>NUCLEOTIDE SEQUENCE [LARGE SCALE GENOMIC DNA]</scope>
</reference>
<dbReference type="Proteomes" id="UP000001519">
    <property type="component" value="Chromosome 8"/>
</dbReference>
<evidence type="ECO:0000256" key="1">
    <source>
        <dbReference type="ARBA" id="ARBA00023054"/>
    </source>
</evidence>
<evidence type="ECO:0000259" key="3">
    <source>
        <dbReference type="Pfam" id="PF15070"/>
    </source>
</evidence>
<reference evidence="4 5" key="2">
    <citation type="journal article" date="2012" name="Nature">
        <title>Insights into hominid evolution from the gorilla genome sequence.</title>
        <authorList>
            <person name="Scally A."/>
            <person name="Dutheil J.Y."/>
            <person name="Hillier L.W."/>
            <person name="Jordan G.E."/>
            <person name="Goodhead I."/>
            <person name="Herrero J."/>
            <person name="Hobolth A."/>
            <person name="Lappalainen T."/>
            <person name="Mailund T."/>
            <person name="Marques-Bonet T."/>
            <person name="McCarthy S."/>
            <person name="Montgomery S.H."/>
            <person name="Schwalie P.C."/>
            <person name="Tang Y.A."/>
            <person name="Ward M.C."/>
            <person name="Xue Y."/>
            <person name="Yngvadottir B."/>
            <person name="Alkan C."/>
            <person name="Andersen L.N."/>
            <person name="Ayub Q."/>
            <person name="Ball E.V."/>
            <person name="Beal K."/>
            <person name="Bradley B.J."/>
            <person name="Chen Y."/>
            <person name="Clee C.M."/>
            <person name="Fitzgerald S."/>
            <person name="Graves T.A."/>
            <person name="Gu Y."/>
            <person name="Heath P."/>
            <person name="Heger A."/>
            <person name="Karakoc E."/>
            <person name="Kolb-Kokocinski A."/>
            <person name="Laird G.K."/>
            <person name="Lunter G."/>
            <person name="Meader S."/>
            <person name="Mort M."/>
            <person name="Mullikin J.C."/>
            <person name="Munch K."/>
            <person name="O'Connor T.D."/>
            <person name="Phillips A.D."/>
            <person name="Prado-Martinez J."/>
            <person name="Rogers A.S."/>
            <person name="Sajjadian S."/>
            <person name="Schmidt D."/>
            <person name="Shaw K."/>
            <person name="Simpson J.T."/>
            <person name="Stenson P.D."/>
            <person name="Turner D.J."/>
            <person name="Vigilant L."/>
            <person name="Vilella A.J."/>
            <person name="Whitener W."/>
            <person name="Zhu B."/>
            <person name="Cooper D.N."/>
            <person name="de Jong P."/>
            <person name="Dermitzakis E.T."/>
            <person name="Eichler E.E."/>
            <person name="Flicek P."/>
            <person name="Goldman N."/>
            <person name="Mundy N.I."/>
            <person name="Ning Z."/>
            <person name="Odom D.T."/>
            <person name="Ponting C.P."/>
            <person name="Quail M.A."/>
            <person name="Ryder O.A."/>
            <person name="Searle S.M."/>
            <person name="Warren W.C."/>
            <person name="Wilson R.K."/>
            <person name="Schierup M.H."/>
            <person name="Rogers J."/>
            <person name="Tyler-Smith C."/>
            <person name="Durbin R."/>
        </authorList>
    </citation>
    <scope>NUCLEOTIDE SEQUENCE [LARGE SCALE GENOMIC DNA]</scope>
</reference>
<dbReference type="PANTHER" id="PTHR10881">
    <property type="entry name" value="GOLGIN SUBFAMILY A MEMBER-RELATED"/>
    <property type="match status" value="1"/>
</dbReference>
<keyword evidence="5" id="KW-1185">Reference proteome</keyword>